<name>K1SGB9_9ZZZZ</name>
<feature type="non-terminal residue" evidence="1">
    <location>
        <position position="1"/>
    </location>
</feature>
<organism evidence="1">
    <name type="scientific">human gut metagenome</name>
    <dbReference type="NCBI Taxonomy" id="408170"/>
    <lineage>
        <taxon>unclassified sequences</taxon>
        <taxon>metagenomes</taxon>
        <taxon>organismal metagenomes</taxon>
    </lineage>
</organism>
<proteinExistence type="predicted"/>
<evidence type="ECO:0000313" key="1">
    <source>
        <dbReference type="EMBL" id="EKC46451.1"/>
    </source>
</evidence>
<sequence>LSQEQIPSYSASDLLYVKALKPVYVRVKAVSTTSENTVYAISDSIQVASVPAEC</sequence>
<dbReference type="EMBL" id="AJWZ01011112">
    <property type="protein sequence ID" value="EKC46451.1"/>
    <property type="molecule type" value="Genomic_DNA"/>
</dbReference>
<protein>
    <submittedName>
        <fullName evidence="1">Uncharacterized protein</fullName>
    </submittedName>
</protein>
<dbReference type="AlphaFoldDB" id="K1SGB9"/>
<gene>
    <name evidence="1" type="ORF">OBE_16258</name>
</gene>
<reference evidence="1" key="1">
    <citation type="journal article" date="2013" name="Environ. Microbiol.">
        <title>Microbiota from the distal guts of lean and obese adolescents exhibit partial functional redundancy besides clear differences in community structure.</title>
        <authorList>
            <person name="Ferrer M."/>
            <person name="Ruiz A."/>
            <person name="Lanza F."/>
            <person name="Haange S.B."/>
            <person name="Oberbach A."/>
            <person name="Till H."/>
            <person name="Bargiela R."/>
            <person name="Campoy C."/>
            <person name="Segura M.T."/>
            <person name="Richter M."/>
            <person name="von Bergen M."/>
            <person name="Seifert J."/>
            <person name="Suarez A."/>
        </authorList>
    </citation>
    <scope>NUCLEOTIDE SEQUENCE</scope>
</reference>
<accession>K1SGB9</accession>
<comment type="caution">
    <text evidence="1">The sequence shown here is derived from an EMBL/GenBank/DDBJ whole genome shotgun (WGS) entry which is preliminary data.</text>
</comment>